<evidence type="ECO:0008006" key="4">
    <source>
        <dbReference type="Google" id="ProtNLM"/>
    </source>
</evidence>
<name>A0A916VM84_9RHOB</name>
<evidence type="ECO:0000313" key="2">
    <source>
        <dbReference type="EMBL" id="GGA07504.1"/>
    </source>
</evidence>
<dbReference type="Proteomes" id="UP000628017">
    <property type="component" value="Unassembled WGS sequence"/>
</dbReference>
<protein>
    <recommendedName>
        <fullName evidence="4">Arginine transporter</fullName>
    </recommendedName>
</protein>
<evidence type="ECO:0000256" key="1">
    <source>
        <dbReference type="SAM" id="SignalP"/>
    </source>
</evidence>
<dbReference type="AlphaFoldDB" id="A0A916VM84"/>
<reference evidence="2" key="1">
    <citation type="journal article" date="2014" name="Int. J. Syst. Evol. Microbiol.">
        <title>Complete genome sequence of Corynebacterium casei LMG S-19264T (=DSM 44701T), isolated from a smear-ripened cheese.</title>
        <authorList>
            <consortium name="US DOE Joint Genome Institute (JGI-PGF)"/>
            <person name="Walter F."/>
            <person name="Albersmeier A."/>
            <person name="Kalinowski J."/>
            <person name="Ruckert C."/>
        </authorList>
    </citation>
    <scope>NUCLEOTIDE SEQUENCE</scope>
    <source>
        <strain evidence="2">CGMCC 1.15880</strain>
    </source>
</reference>
<organism evidence="2 3">
    <name type="scientific">Neptunicoccus cionae</name>
    <dbReference type="NCBI Taxonomy" id="2035344"/>
    <lineage>
        <taxon>Bacteria</taxon>
        <taxon>Pseudomonadati</taxon>
        <taxon>Pseudomonadota</taxon>
        <taxon>Alphaproteobacteria</taxon>
        <taxon>Rhodobacterales</taxon>
        <taxon>Paracoccaceae</taxon>
        <taxon>Neptunicoccus</taxon>
    </lineage>
</organism>
<dbReference type="RefSeq" id="WP_188670444.1">
    <property type="nucleotide sequence ID" value="NZ_BMKA01000001.1"/>
</dbReference>
<comment type="caution">
    <text evidence="2">The sequence shown here is derived from an EMBL/GenBank/DDBJ whole genome shotgun (WGS) entry which is preliminary data.</text>
</comment>
<proteinExistence type="predicted"/>
<keyword evidence="1" id="KW-0732">Signal</keyword>
<feature type="signal peptide" evidence="1">
    <location>
        <begin position="1"/>
        <end position="22"/>
    </location>
</feature>
<feature type="chain" id="PRO_5037387083" description="Arginine transporter" evidence="1">
    <location>
        <begin position="23"/>
        <end position="101"/>
    </location>
</feature>
<sequence>MKKTIVATLTVALLTASAPAYASKKIERACKSSDRPASASLCSCIQQVANVKLSSSDQRLAAKFFKDPDLAQETRQSDDKRKESFWLRYKAFGALAHKTCG</sequence>
<reference evidence="2" key="2">
    <citation type="submission" date="2020-09" db="EMBL/GenBank/DDBJ databases">
        <authorList>
            <person name="Sun Q."/>
            <person name="Zhou Y."/>
        </authorList>
    </citation>
    <scope>NUCLEOTIDE SEQUENCE</scope>
    <source>
        <strain evidence="2">CGMCC 1.15880</strain>
    </source>
</reference>
<accession>A0A916VM84</accession>
<keyword evidence="3" id="KW-1185">Reference proteome</keyword>
<evidence type="ECO:0000313" key="3">
    <source>
        <dbReference type="Proteomes" id="UP000628017"/>
    </source>
</evidence>
<dbReference type="EMBL" id="BMKA01000001">
    <property type="protein sequence ID" value="GGA07504.1"/>
    <property type="molecule type" value="Genomic_DNA"/>
</dbReference>
<gene>
    <name evidence="2" type="ORF">GCM10011498_04200</name>
</gene>